<feature type="chain" id="PRO_5014980019" evidence="1">
    <location>
        <begin position="22"/>
        <end position="136"/>
    </location>
</feature>
<evidence type="ECO:0000313" key="2">
    <source>
        <dbReference type="EMBL" id="PIV43558.1"/>
    </source>
</evidence>
<comment type="caution">
    <text evidence="2">The sequence shown here is derived from an EMBL/GenBank/DDBJ whole genome shotgun (WGS) entry which is preliminary data.</text>
</comment>
<keyword evidence="1" id="KW-0732">Signal</keyword>
<organism evidence="2 3">
    <name type="scientific">Candidatus Nealsonbacteria bacterium CG02_land_8_20_14_3_00_40_11</name>
    <dbReference type="NCBI Taxonomy" id="1974700"/>
    <lineage>
        <taxon>Bacteria</taxon>
        <taxon>Candidatus Nealsoniibacteriota</taxon>
    </lineage>
</organism>
<reference evidence="3" key="1">
    <citation type="submission" date="2017-09" db="EMBL/GenBank/DDBJ databases">
        <title>Depth-based differentiation of microbial function through sediment-hosted aquifers and enrichment of novel symbionts in the deep terrestrial subsurface.</title>
        <authorList>
            <person name="Probst A.J."/>
            <person name="Ladd B."/>
            <person name="Jarett J.K."/>
            <person name="Geller-Mcgrath D.E."/>
            <person name="Sieber C.M.K."/>
            <person name="Emerson J.B."/>
            <person name="Anantharaman K."/>
            <person name="Thomas B.C."/>
            <person name="Malmstrom R."/>
            <person name="Stieglmeier M."/>
            <person name="Klingl A."/>
            <person name="Woyke T."/>
            <person name="Ryan C.M."/>
            <person name="Banfield J.F."/>
        </authorList>
    </citation>
    <scope>NUCLEOTIDE SEQUENCE [LARGE SCALE GENOMIC DNA]</scope>
</reference>
<accession>A0A2M7D8J1</accession>
<evidence type="ECO:0000313" key="3">
    <source>
        <dbReference type="Proteomes" id="UP000230304"/>
    </source>
</evidence>
<proteinExistence type="predicted"/>
<dbReference type="Proteomes" id="UP000230304">
    <property type="component" value="Unassembled WGS sequence"/>
</dbReference>
<protein>
    <submittedName>
        <fullName evidence="2">Uncharacterized protein</fullName>
    </submittedName>
</protein>
<sequence length="136" mass="16038">MQKILSTLILFCLLAPLFVFAQSENQITPPANIEEVKEVGEKALTIGEKELPGIIQKIWKEEVVPLWLKMYGWFKSRYGDRINDWFQKTIKPELDKRKPKVEEEFKKESGEMKTEVKQELPKIGQSLWEKFKELIK</sequence>
<evidence type="ECO:0000256" key="1">
    <source>
        <dbReference type="SAM" id="SignalP"/>
    </source>
</evidence>
<dbReference type="EMBL" id="PEUA01000009">
    <property type="protein sequence ID" value="PIV43558.1"/>
    <property type="molecule type" value="Genomic_DNA"/>
</dbReference>
<dbReference type="AlphaFoldDB" id="A0A2M7D8J1"/>
<feature type="signal peptide" evidence="1">
    <location>
        <begin position="1"/>
        <end position="21"/>
    </location>
</feature>
<gene>
    <name evidence="2" type="ORF">COS26_00410</name>
</gene>
<name>A0A2M7D8J1_9BACT</name>